<dbReference type="AlphaFoldDB" id="A0A813KH98"/>
<gene>
    <name evidence="2" type="ORF">PGLA2088_LOCUS33257</name>
</gene>
<dbReference type="Gene3D" id="3.60.10.10">
    <property type="entry name" value="Endonuclease/exonuclease/phosphatase"/>
    <property type="match status" value="1"/>
</dbReference>
<sequence length="235" mass="26281">AMSYNLMGWSSFNVNKWKGERVLSKIASWNPDILGAQEVEKGRYGYDDVQKIVVNATGLEHAGGSQFFKADILEKLDTSWIDLIGGYWMSMARYKVKASGKEFLFFDSHWKHGYGMEQANKIAAAIHEQRMKYGSPPTLLVGDTNQFCWARDLEAIQYLKGERGSSPVTFADVHESDQARSFSDSNNPNCRVDFMLASLGQWSVTHAAIDREGMGANGWASDHAPLMAELVPIFP</sequence>
<dbReference type="SUPFAM" id="SSF56219">
    <property type="entry name" value="DNase I-like"/>
    <property type="match status" value="1"/>
</dbReference>
<reference evidence="2" key="1">
    <citation type="submission" date="2021-02" db="EMBL/GenBank/DDBJ databases">
        <authorList>
            <person name="Dougan E. K."/>
            <person name="Rhodes N."/>
            <person name="Thang M."/>
            <person name="Chan C."/>
        </authorList>
    </citation>
    <scope>NUCLEOTIDE SEQUENCE</scope>
</reference>
<evidence type="ECO:0000259" key="1">
    <source>
        <dbReference type="Pfam" id="PF03372"/>
    </source>
</evidence>
<comment type="caution">
    <text evidence="2">The sequence shown here is derived from an EMBL/GenBank/DDBJ whole genome shotgun (WGS) entry which is preliminary data.</text>
</comment>
<evidence type="ECO:0000313" key="2">
    <source>
        <dbReference type="EMBL" id="CAE8704578.1"/>
    </source>
</evidence>
<dbReference type="Proteomes" id="UP000626109">
    <property type="component" value="Unassembled WGS sequence"/>
</dbReference>
<name>A0A813KH98_POLGL</name>
<dbReference type="Pfam" id="PF03372">
    <property type="entry name" value="Exo_endo_phos"/>
    <property type="match status" value="1"/>
</dbReference>
<organism evidence="2 3">
    <name type="scientific">Polarella glacialis</name>
    <name type="common">Dinoflagellate</name>
    <dbReference type="NCBI Taxonomy" id="89957"/>
    <lineage>
        <taxon>Eukaryota</taxon>
        <taxon>Sar</taxon>
        <taxon>Alveolata</taxon>
        <taxon>Dinophyceae</taxon>
        <taxon>Suessiales</taxon>
        <taxon>Suessiaceae</taxon>
        <taxon>Polarella</taxon>
    </lineage>
</organism>
<feature type="non-terminal residue" evidence="2">
    <location>
        <position position="235"/>
    </location>
</feature>
<dbReference type="InterPro" id="IPR036691">
    <property type="entry name" value="Endo/exonu/phosph_ase_sf"/>
</dbReference>
<protein>
    <recommendedName>
        <fullName evidence="1">Endonuclease/exonuclease/phosphatase domain-containing protein</fullName>
    </recommendedName>
</protein>
<dbReference type="InterPro" id="IPR005135">
    <property type="entry name" value="Endo/exonuclease/phosphatase"/>
</dbReference>
<feature type="domain" description="Endonuclease/exonuclease/phosphatase" evidence="1">
    <location>
        <begin position="11"/>
        <end position="223"/>
    </location>
</feature>
<proteinExistence type="predicted"/>
<accession>A0A813KH98</accession>
<evidence type="ECO:0000313" key="3">
    <source>
        <dbReference type="Proteomes" id="UP000626109"/>
    </source>
</evidence>
<dbReference type="EMBL" id="CAJNNW010030811">
    <property type="protein sequence ID" value="CAE8704578.1"/>
    <property type="molecule type" value="Genomic_DNA"/>
</dbReference>
<dbReference type="GO" id="GO:0003824">
    <property type="term" value="F:catalytic activity"/>
    <property type="evidence" value="ECO:0007669"/>
    <property type="project" value="InterPro"/>
</dbReference>